<proteinExistence type="predicted"/>
<protein>
    <submittedName>
        <fullName evidence="1">Uncharacterized protein</fullName>
    </submittedName>
</protein>
<reference evidence="1 2" key="1">
    <citation type="submission" date="2019-02" db="EMBL/GenBank/DDBJ databases">
        <title>Deep-cultivation of Planctomycetes and their phenomic and genomic characterization uncovers novel biology.</title>
        <authorList>
            <person name="Wiegand S."/>
            <person name="Jogler M."/>
            <person name="Boedeker C."/>
            <person name="Pinto D."/>
            <person name="Vollmers J."/>
            <person name="Rivas-Marin E."/>
            <person name="Kohn T."/>
            <person name="Peeters S.H."/>
            <person name="Heuer A."/>
            <person name="Rast P."/>
            <person name="Oberbeckmann S."/>
            <person name="Bunk B."/>
            <person name="Jeske O."/>
            <person name="Meyerdierks A."/>
            <person name="Storesund J.E."/>
            <person name="Kallscheuer N."/>
            <person name="Luecker S."/>
            <person name="Lage O.M."/>
            <person name="Pohl T."/>
            <person name="Merkel B.J."/>
            <person name="Hornburger P."/>
            <person name="Mueller R.-W."/>
            <person name="Bruemmer F."/>
            <person name="Labrenz M."/>
            <person name="Spormann A.M."/>
            <person name="Op den Camp H."/>
            <person name="Overmann J."/>
            <person name="Amann R."/>
            <person name="Jetten M.S.M."/>
            <person name="Mascher T."/>
            <person name="Medema M.H."/>
            <person name="Devos D.P."/>
            <person name="Kaster A.-K."/>
            <person name="Ovreas L."/>
            <person name="Rohde M."/>
            <person name="Galperin M.Y."/>
            <person name="Jogler C."/>
        </authorList>
    </citation>
    <scope>NUCLEOTIDE SEQUENCE [LARGE SCALE GENOMIC DNA]</scope>
    <source>
        <strain evidence="1 2">FF011L</strain>
    </source>
</reference>
<name>A0A517MIR0_9BACT</name>
<organism evidence="1 2">
    <name type="scientific">Roseimaritima multifibrata</name>
    <dbReference type="NCBI Taxonomy" id="1930274"/>
    <lineage>
        <taxon>Bacteria</taxon>
        <taxon>Pseudomonadati</taxon>
        <taxon>Planctomycetota</taxon>
        <taxon>Planctomycetia</taxon>
        <taxon>Pirellulales</taxon>
        <taxon>Pirellulaceae</taxon>
        <taxon>Roseimaritima</taxon>
    </lineage>
</organism>
<evidence type="ECO:0000313" key="1">
    <source>
        <dbReference type="EMBL" id="QDS94781.1"/>
    </source>
</evidence>
<accession>A0A517MIR0</accession>
<dbReference type="Proteomes" id="UP000320672">
    <property type="component" value="Chromosome"/>
</dbReference>
<dbReference type="EMBL" id="CP036262">
    <property type="protein sequence ID" value="QDS94781.1"/>
    <property type="molecule type" value="Genomic_DNA"/>
</dbReference>
<sequence length="69" mass="8189">MPEHLKEKTLLTESQVEKSFRRLMNSPEHNEQLFDKAEELLDELRCESPLRHRLSVELDELRAISMPKS</sequence>
<gene>
    <name evidence="1" type="ORF">FF011L_35630</name>
</gene>
<keyword evidence="2" id="KW-1185">Reference proteome</keyword>
<evidence type="ECO:0000313" key="2">
    <source>
        <dbReference type="Proteomes" id="UP000320672"/>
    </source>
</evidence>
<dbReference type="AlphaFoldDB" id="A0A517MIR0"/>
<dbReference type="KEGG" id="rml:FF011L_35630"/>